<evidence type="ECO:0000313" key="1">
    <source>
        <dbReference type="EMBL" id="EDR96398.1"/>
    </source>
</evidence>
<protein>
    <submittedName>
        <fullName evidence="1">Uncharacterized protein</fullName>
    </submittedName>
</protein>
<accession>B0MHQ8</accession>
<gene>
    <name evidence="1" type="ORF">ANACAC_03021</name>
</gene>
<sequence length="56" mass="6639">MDQTVINSNQSKFPHIKTTFPFFHTFHLRKINIIVSMTTSSGRPYVHFLHDWSEAF</sequence>
<reference evidence="1" key="2">
    <citation type="submission" date="2013-11" db="EMBL/GenBank/DDBJ databases">
        <title>Draft genome sequence of Anaerostipes caccae (DSM 14662).</title>
        <authorList>
            <person name="Sudarsanam P."/>
            <person name="Ley R."/>
            <person name="Guruge J."/>
            <person name="Turnbaugh P.J."/>
            <person name="Mahowald M."/>
            <person name="Liep D."/>
            <person name="Gordon J."/>
        </authorList>
    </citation>
    <scope>NUCLEOTIDE SEQUENCE</scope>
    <source>
        <strain evidence="1">DSM 14662</strain>
    </source>
</reference>
<organism evidence="1 2">
    <name type="scientific">Anaerostipes caccae (strain DSM 14662 / CCUG 47493 / JCM 13470 / NCIMB 13811 / L1-92)</name>
    <dbReference type="NCBI Taxonomy" id="411490"/>
    <lineage>
        <taxon>Bacteria</taxon>
        <taxon>Bacillati</taxon>
        <taxon>Bacillota</taxon>
        <taxon>Clostridia</taxon>
        <taxon>Lachnospirales</taxon>
        <taxon>Lachnospiraceae</taxon>
        <taxon>Anaerostipes</taxon>
    </lineage>
</organism>
<comment type="caution">
    <text evidence="1">The sequence shown here is derived from an EMBL/GenBank/DDBJ whole genome shotgun (WGS) entry which is preliminary data.</text>
</comment>
<dbReference type="Proteomes" id="UP000004935">
    <property type="component" value="Unassembled WGS sequence"/>
</dbReference>
<reference evidence="1" key="1">
    <citation type="submission" date="2007-11" db="EMBL/GenBank/DDBJ databases">
        <authorList>
            <person name="Fulton L."/>
            <person name="Clifton S."/>
            <person name="Fulton B."/>
            <person name="Xu J."/>
            <person name="Minx P."/>
            <person name="Pepin K.H."/>
            <person name="Johnson M."/>
            <person name="Thiruvilangam P."/>
            <person name="Bhonagiri V."/>
            <person name="Nash W.E."/>
            <person name="Mardis E.R."/>
            <person name="Wilson R.K."/>
        </authorList>
    </citation>
    <scope>NUCLEOTIDE SEQUENCE [LARGE SCALE GENOMIC DNA]</scope>
    <source>
        <strain evidence="1">DSM 14662</strain>
    </source>
</reference>
<dbReference type="EMBL" id="ABAX03000024">
    <property type="protein sequence ID" value="EDR96398.1"/>
    <property type="molecule type" value="Genomic_DNA"/>
</dbReference>
<dbReference type="HOGENOM" id="CLU_3003897_0_0_9"/>
<evidence type="ECO:0000313" key="2">
    <source>
        <dbReference type="Proteomes" id="UP000004935"/>
    </source>
</evidence>
<name>B0MHQ8_ANACD</name>
<dbReference type="AlphaFoldDB" id="B0MHQ8"/>
<proteinExistence type="predicted"/>
<keyword evidence="2" id="KW-1185">Reference proteome</keyword>